<evidence type="ECO:0000313" key="4">
    <source>
        <dbReference type="Proteomes" id="UP000748752"/>
    </source>
</evidence>
<dbReference type="Gene3D" id="3.90.550.10">
    <property type="entry name" value="Spore Coat Polysaccharide Biosynthesis Protein SpsA, Chain A"/>
    <property type="match status" value="1"/>
</dbReference>
<feature type="transmembrane region" description="Helical" evidence="1">
    <location>
        <begin position="252"/>
        <end position="274"/>
    </location>
</feature>
<gene>
    <name evidence="3" type="ORF">CKO31_16615</name>
</gene>
<accession>A0ABS1CK77</accession>
<evidence type="ECO:0000259" key="2">
    <source>
        <dbReference type="Pfam" id="PF00535"/>
    </source>
</evidence>
<dbReference type="SUPFAM" id="SSF53448">
    <property type="entry name" value="Nucleotide-diphospho-sugar transferases"/>
    <property type="match status" value="1"/>
</dbReference>
<evidence type="ECO:0000256" key="1">
    <source>
        <dbReference type="SAM" id="Phobius"/>
    </source>
</evidence>
<feature type="domain" description="Glycosyltransferase 2-like" evidence="2">
    <location>
        <begin position="9"/>
        <end position="174"/>
    </location>
</feature>
<dbReference type="Proteomes" id="UP000748752">
    <property type="component" value="Unassembled WGS sequence"/>
</dbReference>
<dbReference type="EMBL" id="NRRV01000045">
    <property type="protein sequence ID" value="MBK1632330.1"/>
    <property type="molecule type" value="Genomic_DNA"/>
</dbReference>
<feature type="transmembrane region" description="Helical" evidence="1">
    <location>
        <begin position="286"/>
        <end position="306"/>
    </location>
</feature>
<keyword evidence="4" id="KW-1185">Reference proteome</keyword>
<dbReference type="RefSeq" id="WP_200239812.1">
    <property type="nucleotide sequence ID" value="NZ_NRRV01000045.1"/>
</dbReference>
<evidence type="ECO:0000313" key="3">
    <source>
        <dbReference type="EMBL" id="MBK1632330.1"/>
    </source>
</evidence>
<comment type="caution">
    <text evidence="3">The sequence shown here is derived from an EMBL/GenBank/DDBJ whole genome shotgun (WGS) entry which is preliminary data.</text>
</comment>
<dbReference type="Pfam" id="PF00535">
    <property type="entry name" value="Glycos_transf_2"/>
    <property type="match status" value="1"/>
</dbReference>
<name>A0ABS1CK77_9GAMM</name>
<dbReference type="InterPro" id="IPR029044">
    <property type="entry name" value="Nucleotide-diphossugar_trans"/>
</dbReference>
<organism evidence="3 4">
    <name type="scientific">Thiohalocapsa halophila</name>
    <dbReference type="NCBI Taxonomy" id="69359"/>
    <lineage>
        <taxon>Bacteria</taxon>
        <taxon>Pseudomonadati</taxon>
        <taxon>Pseudomonadota</taxon>
        <taxon>Gammaproteobacteria</taxon>
        <taxon>Chromatiales</taxon>
        <taxon>Chromatiaceae</taxon>
        <taxon>Thiohalocapsa</taxon>
    </lineage>
</organism>
<reference evidence="3 4" key="1">
    <citation type="journal article" date="2020" name="Microorganisms">
        <title>Osmotic Adaptation and Compatible Solute Biosynthesis of Phototrophic Bacteria as Revealed from Genome Analyses.</title>
        <authorList>
            <person name="Imhoff J.F."/>
            <person name="Rahn T."/>
            <person name="Kunzel S."/>
            <person name="Keller A."/>
            <person name="Neulinger S.C."/>
        </authorList>
    </citation>
    <scope>NUCLEOTIDE SEQUENCE [LARGE SCALE GENOMIC DNA]</scope>
    <source>
        <strain evidence="3 4">DSM 6210</strain>
    </source>
</reference>
<dbReference type="InterPro" id="IPR001173">
    <property type="entry name" value="Glyco_trans_2-like"/>
</dbReference>
<protein>
    <submittedName>
        <fullName evidence="3">Ribonuclease BN</fullName>
    </submittedName>
</protein>
<dbReference type="CDD" id="cd04179">
    <property type="entry name" value="DPM_DPG-synthase_like"/>
    <property type="match status" value="1"/>
</dbReference>
<sequence length="316" mass="36061">MFLDRSLAVVVPCHNEQVLIRKVIETMPETVDRIFVVDDQSTDNTATVVQECVDRARERVVLIRHEENQGVGGAIATGYKAALAERFDVTVVMAGDAQMDPAELPAIVGPVARGECDYTKGNRLFSGEAWEMIPRVRYLGNAMLSLLTKIASGYWHVADSQSGYTAISLRALETIDWDKMYKRYGQPNDLLVRLNIHGFRVQDVPIRPIYGIGEQSGIRPLRMIPRLSLLLHRLFWYRMLQKYVIRDFHPLLFFYTIGLMLFTPGLLFGIYLFLKRVVDGPVVATSALFAMFLFITGLQLLLFAMWMDMENNRHLR</sequence>
<keyword evidence="1" id="KW-0472">Membrane</keyword>
<proteinExistence type="predicted"/>
<dbReference type="InterPro" id="IPR050256">
    <property type="entry name" value="Glycosyltransferase_2"/>
</dbReference>
<keyword evidence="1" id="KW-1133">Transmembrane helix</keyword>
<dbReference type="PANTHER" id="PTHR48090">
    <property type="entry name" value="UNDECAPRENYL-PHOSPHATE 4-DEOXY-4-FORMAMIDO-L-ARABINOSE TRANSFERASE-RELATED"/>
    <property type="match status" value="1"/>
</dbReference>
<dbReference type="PANTHER" id="PTHR48090:SF7">
    <property type="entry name" value="RFBJ PROTEIN"/>
    <property type="match status" value="1"/>
</dbReference>
<keyword evidence="1" id="KW-0812">Transmembrane</keyword>